<evidence type="ECO:0000256" key="3">
    <source>
        <dbReference type="ARBA" id="ARBA00022729"/>
    </source>
</evidence>
<evidence type="ECO:0000256" key="2">
    <source>
        <dbReference type="ARBA" id="ARBA00022525"/>
    </source>
</evidence>
<dbReference type="EMBL" id="JBJQND010000015">
    <property type="protein sequence ID" value="KAL3852009.1"/>
    <property type="molecule type" value="Genomic_DNA"/>
</dbReference>
<dbReference type="Gene3D" id="2.20.100.10">
    <property type="entry name" value="Thrombospondin type-1 (TSP1) repeat"/>
    <property type="match status" value="2"/>
</dbReference>
<dbReference type="InterPro" id="IPR036383">
    <property type="entry name" value="TSP1_rpt_sf"/>
</dbReference>
<keyword evidence="5" id="KW-1015">Disulfide bond</keyword>
<dbReference type="InterPro" id="IPR000884">
    <property type="entry name" value="TSP1_rpt"/>
</dbReference>
<comment type="caution">
    <text evidence="6">The sequence shown here is derived from an EMBL/GenBank/DDBJ whole genome shotgun (WGS) entry which is preliminary data.</text>
</comment>
<organism evidence="6 7">
    <name type="scientific">Sinanodonta woodiana</name>
    <name type="common">Chinese pond mussel</name>
    <name type="synonym">Anodonta woodiana</name>
    <dbReference type="NCBI Taxonomy" id="1069815"/>
    <lineage>
        <taxon>Eukaryota</taxon>
        <taxon>Metazoa</taxon>
        <taxon>Spiralia</taxon>
        <taxon>Lophotrochozoa</taxon>
        <taxon>Mollusca</taxon>
        <taxon>Bivalvia</taxon>
        <taxon>Autobranchia</taxon>
        <taxon>Heteroconchia</taxon>
        <taxon>Palaeoheterodonta</taxon>
        <taxon>Unionida</taxon>
        <taxon>Unionoidea</taxon>
        <taxon>Unionidae</taxon>
        <taxon>Unioninae</taxon>
        <taxon>Sinanodonta</taxon>
    </lineage>
</organism>
<protein>
    <submittedName>
        <fullName evidence="6">Uncharacterized protein</fullName>
    </submittedName>
</protein>
<dbReference type="PANTHER" id="PTHR22906">
    <property type="entry name" value="PROPERDIN"/>
    <property type="match status" value="1"/>
</dbReference>
<evidence type="ECO:0000256" key="1">
    <source>
        <dbReference type="ARBA" id="ARBA00004613"/>
    </source>
</evidence>
<sequence length="113" mass="12496">DGTWSHWSKWTSCSHTCGHGSEMRHRTCEFDPSFDYGNDCTGSANETRHCFFGECPADGSWGDWTTWTTCSKTCNGGVQSRNRDCVFPEGNIRGSDCVGDGEVARICNTHLCS</sequence>
<dbReference type="SUPFAM" id="SSF82895">
    <property type="entry name" value="TSP-1 type 1 repeat"/>
    <property type="match status" value="2"/>
</dbReference>
<dbReference type="Pfam" id="PF00090">
    <property type="entry name" value="TSP_1"/>
    <property type="match status" value="2"/>
</dbReference>
<keyword evidence="2" id="KW-0964">Secreted</keyword>
<feature type="non-terminal residue" evidence="6">
    <location>
        <position position="113"/>
    </location>
</feature>
<comment type="subcellular location">
    <subcellularLocation>
        <location evidence="1">Secreted</location>
    </subcellularLocation>
</comment>
<keyword evidence="4" id="KW-0677">Repeat</keyword>
<dbReference type="FunFam" id="2.20.100.10:FF:000001">
    <property type="entry name" value="semaphorin-5A isoform X1"/>
    <property type="match status" value="2"/>
</dbReference>
<gene>
    <name evidence="6" type="ORF">ACJMK2_015698</name>
</gene>
<evidence type="ECO:0000313" key="7">
    <source>
        <dbReference type="Proteomes" id="UP001634394"/>
    </source>
</evidence>
<accession>A0ABD3UR70</accession>
<dbReference type="AlphaFoldDB" id="A0ABD3UR70"/>
<evidence type="ECO:0000256" key="4">
    <source>
        <dbReference type="ARBA" id="ARBA00022737"/>
    </source>
</evidence>
<name>A0ABD3UR70_SINWO</name>
<dbReference type="PANTHER" id="PTHR22906:SF43">
    <property type="entry name" value="PROPERDIN"/>
    <property type="match status" value="1"/>
</dbReference>
<dbReference type="PRINTS" id="PR01705">
    <property type="entry name" value="TSP1REPEAT"/>
</dbReference>
<dbReference type="Proteomes" id="UP001634394">
    <property type="component" value="Unassembled WGS sequence"/>
</dbReference>
<proteinExistence type="predicted"/>
<keyword evidence="3" id="KW-0732">Signal</keyword>
<dbReference type="InterPro" id="IPR052065">
    <property type="entry name" value="Compl_asym_regulator"/>
</dbReference>
<dbReference type="SMART" id="SM00209">
    <property type="entry name" value="TSP1"/>
    <property type="match status" value="2"/>
</dbReference>
<feature type="non-terminal residue" evidence="6">
    <location>
        <position position="1"/>
    </location>
</feature>
<keyword evidence="7" id="KW-1185">Reference proteome</keyword>
<reference evidence="6 7" key="1">
    <citation type="submission" date="2024-11" db="EMBL/GenBank/DDBJ databases">
        <title>Chromosome-level genome assembly of the freshwater bivalve Anodonta woodiana.</title>
        <authorList>
            <person name="Chen X."/>
        </authorList>
    </citation>
    <scope>NUCLEOTIDE SEQUENCE [LARGE SCALE GENOMIC DNA]</scope>
    <source>
        <strain evidence="6">MN2024</strain>
        <tissue evidence="6">Gills</tissue>
    </source>
</reference>
<evidence type="ECO:0000313" key="6">
    <source>
        <dbReference type="EMBL" id="KAL3852009.1"/>
    </source>
</evidence>
<dbReference type="PROSITE" id="PS50092">
    <property type="entry name" value="TSP1"/>
    <property type="match status" value="2"/>
</dbReference>
<evidence type="ECO:0000256" key="5">
    <source>
        <dbReference type="ARBA" id="ARBA00023157"/>
    </source>
</evidence>